<protein>
    <submittedName>
        <fullName evidence="2">Uncharacterized protein</fullName>
    </submittedName>
</protein>
<evidence type="ECO:0000256" key="1">
    <source>
        <dbReference type="SAM" id="MobiDB-lite"/>
    </source>
</evidence>
<accession>A0A0K1PQW7</accession>
<reference evidence="2 3" key="1">
    <citation type="submission" date="2015-08" db="EMBL/GenBank/DDBJ databases">
        <authorList>
            <person name="Babu N.S."/>
            <person name="Beckwith C.J."/>
            <person name="Beseler K.G."/>
            <person name="Brison A."/>
            <person name="Carone J.V."/>
            <person name="Caskin T.P."/>
            <person name="Diamond M."/>
            <person name="Durham M.E."/>
            <person name="Foxe J.M."/>
            <person name="Go M."/>
            <person name="Henderson B.A."/>
            <person name="Jones I.B."/>
            <person name="McGettigan J.A."/>
            <person name="Micheletti S.J."/>
            <person name="Nasrallah M.E."/>
            <person name="Ortiz D."/>
            <person name="Piller C.R."/>
            <person name="Privatt S.R."/>
            <person name="Schneider S.L."/>
            <person name="Sharp S."/>
            <person name="Smith T.C."/>
            <person name="Stanton J.D."/>
            <person name="Ullery H.E."/>
            <person name="Wilson R.J."/>
            <person name="Serrano M.G."/>
            <person name="Buck G."/>
            <person name="Lee V."/>
            <person name="Wang Y."/>
            <person name="Carvalho R."/>
            <person name="Voegtly L."/>
            <person name="Shi R."/>
            <person name="Duckworth R."/>
            <person name="Johnson A."/>
            <person name="Loviza R."/>
            <person name="Walstead R."/>
            <person name="Shah Z."/>
            <person name="Kiflezghi M."/>
            <person name="Wade K."/>
            <person name="Ball S.L."/>
            <person name="Bradley K.W."/>
            <person name="Asai D.J."/>
            <person name="Bowman C.A."/>
            <person name="Russell D.A."/>
            <person name="Pope W.H."/>
            <person name="Jacobs-Sera D."/>
            <person name="Hendrix R.W."/>
            <person name="Hatfull G.F."/>
        </authorList>
    </citation>
    <scope>NUCLEOTIDE SEQUENCE [LARGE SCALE GENOMIC DNA]</scope>
    <source>
        <strain evidence="2 3">DSM 27648</strain>
    </source>
</reference>
<evidence type="ECO:0000313" key="2">
    <source>
        <dbReference type="EMBL" id="AKU95923.1"/>
    </source>
</evidence>
<gene>
    <name evidence="2" type="ORF">AKJ09_02587</name>
</gene>
<name>A0A0K1PQW7_9BACT</name>
<dbReference type="Proteomes" id="UP000064967">
    <property type="component" value="Chromosome"/>
</dbReference>
<dbReference type="AlphaFoldDB" id="A0A0K1PQW7"/>
<feature type="region of interest" description="Disordered" evidence="1">
    <location>
        <begin position="1"/>
        <end position="43"/>
    </location>
</feature>
<proteinExistence type="predicted"/>
<dbReference type="EMBL" id="CP012333">
    <property type="protein sequence ID" value="AKU95923.1"/>
    <property type="molecule type" value="Genomic_DNA"/>
</dbReference>
<feature type="compositionally biased region" description="Polar residues" evidence="1">
    <location>
        <begin position="1"/>
        <end position="18"/>
    </location>
</feature>
<keyword evidence="3" id="KW-1185">Reference proteome</keyword>
<evidence type="ECO:0000313" key="3">
    <source>
        <dbReference type="Proteomes" id="UP000064967"/>
    </source>
</evidence>
<dbReference type="KEGG" id="llu:AKJ09_02587"/>
<sequence>MPAPLTSNDTLRTSTSASPVTPEGGPPPTPLRGDAPLPPDTLARDVTGYTLSALLRPGELVGPPRAPEVNTAGIEAARKKTELRLGIELGVSRMRLSLLGHGFVLPPDSELRARSDRYGHVVVWDNGQAYRPIGPGALRALLGERRLDVAPITSAEVVTKDETGKRIGIRTRKVEVTTRAARSVWEIGRLAELGDGGVLLCRFLLDLMNAPPGTQVCGLDEVPMRVELRWTGQGSLGFELTGVLKKNDLSSSGLLVPPANASFAASPLEANGVEPMLSAPELAALRTGPVDVPPPPAGVSEGLSVQNATDELRLVFVDGVSAAWVAPGARALLSGLQRGRYNIQLRTFLGDASQTTMGQVVPGVIQVGTPADAGTKPIK</sequence>
<organism evidence="2 3">
    <name type="scientific">Labilithrix luteola</name>
    <dbReference type="NCBI Taxonomy" id="1391654"/>
    <lineage>
        <taxon>Bacteria</taxon>
        <taxon>Pseudomonadati</taxon>
        <taxon>Myxococcota</taxon>
        <taxon>Polyangia</taxon>
        <taxon>Polyangiales</taxon>
        <taxon>Labilitrichaceae</taxon>
        <taxon>Labilithrix</taxon>
    </lineage>
</organism>